<dbReference type="Gene3D" id="2.60.120.10">
    <property type="entry name" value="Jelly Rolls"/>
    <property type="match status" value="1"/>
</dbReference>
<dbReference type="InterPro" id="IPR036388">
    <property type="entry name" value="WH-like_DNA-bd_sf"/>
</dbReference>
<dbReference type="InterPro" id="IPR012318">
    <property type="entry name" value="HTH_CRP"/>
</dbReference>
<protein>
    <submittedName>
        <fullName evidence="6">CRP/FNR family cyclic AMP-dependent transcriptional regulator</fullName>
    </submittedName>
</protein>
<dbReference type="InterPro" id="IPR018490">
    <property type="entry name" value="cNMP-bd_dom_sf"/>
</dbReference>
<dbReference type="GO" id="GO:0003677">
    <property type="term" value="F:DNA binding"/>
    <property type="evidence" value="ECO:0007669"/>
    <property type="project" value="UniProtKB-KW"/>
</dbReference>
<keyword evidence="2" id="KW-0238">DNA-binding</keyword>
<dbReference type="PANTHER" id="PTHR24567">
    <property type="entry name" value="CRP FAMILY TRANSCRIPTIONAL REGULATORY PROTEIN"/>
    <property type="match status" value="1"/>
</dbReference>
<dbReference type="GO" id="GO:0005829">
    <property type="term" value="C:cytosol"/>
    <property type="evidence" value="ECO:0007669"/>
    <property type="project" value="TreeGrafter"/>
</dbReference>
<evidence type="ECO:0000256" key="1">
    <source>
        <dbReference type="ARBA" id="ARBA00023015"/>
    </source>
</evidence>
<dbReference type="SUPFAM" id="SSF46785">
    <property type="entry name" value="Winged helix' DNA-binding domain"/>
    <property type="match status" value="1"/>
</dbReference>
<evidence type="ECO:0000313" key="7">
    <source>
        <dbReference type="Proteomes" id="UP000248330"/>
    </source>
</evidence>
<organism evidence="6 7">
    <name type="scientific">Sinimarinibacterium flocculans</name>
    <dbReference type="NCBI Taxonomy" id="985250"/>
    <lineage>
        <taxon>Bacteria</taxon>
        <taxon>Pseudomonadati</taxon>
        <taxon>Pseudomonadota</taxon>
        <taxon>Gammaproteobacteria</taxon>
        <taxon>Nevskiales</taxon>
        <taxon>Nevskiaceae</taxon>
        <taxon>Sinimarinibacterium</taxon>
    </lineage>
</organism>
<dbReference type="RefSeq" id="WP_170123907.1">
    <property type="nucleotide sequence ID" value="NZ_CAKZQT010000038.1"/>
</dbReference>
<accession>A0A318EE51</accession>
<comment type="caution">
    <text evidence="6">The sequence shown here is derived from an EMBL/GenBank/DDBJ whole genome shotgun (WGS) entry which is preliminary data.</text>
</comment>
<dbReference type="Proteomes" id="UP000248330">
    <property type="component" value="Unassembled WGS sequence"/>
</dbReference>
<dbReference type="Gene3D" id="1.10.10.10">
    <property type="entry name" value="Winged helix-like DNA-binding domain superfamily/Winged helix DNA-binding domain"/>
    <property type="match status" value="1"/>
</dbReference>
<keyword evidence="7" id="KW-1185">Reference proteome</keyword>
<dbReference type="PROSITE" id="PS50042">
    <property type="entry name" value="CNMP_BINDING_3"/>
    <property type="match status" value="1"/>
</dbReference>
<evidence type="ECO:0000256" key="2">
    <source>
        <dbReference type="ARBA" id="ARBA00023125"/>
    </source>
</evidence>
<gene>
    <name evidence="6" type="ORF">C8D93_102204</name>
</gene>
<keyword evidence="3" id="KW-0804">Transcription</keyword>
<evidence type="ECO:0000259" key="4">
    <source>
        <dbReference type="PROSITE" id="PS50042"/>
    </source>
</evidence>
<dbReference type="PROSITE" id="PS51063">
    <property type="entry name" value="HTH_CRP_2"/>
    <property type="match status" value="1"/>
</dbReference>
<dbReference type="InterPro" id="IPR036390">
    <property type="entry name" value="WH_DNA-bd_sf"/>
</dbReference>
<evidence type="ECO:0000256" key="3">
    <source>
        <dbReference type="ARBA" id="ARBA00023163"/>
    </source>
</evidence>
<dbReference type="InterPro" id="IPR000595">
    <property type="entry name" value="cNMP-bd_dom"/>
</dbReference>
<dbReference type="SUPFAM" id="SSF51206">
    <property type="entry name" value="cAMP-binding domain-like"/>
    <property type="match status" value="1"/>
</dbReference>
<evidence type="ECO:0000259" key="5">
    <source>
        <dbReference type="PROSITE" id="PS51063"/>
    </source>
</evidence>
<feature type="domain" description="HTH crp-type" evidence="5">
    <location>
        <begin position="134"/>
        <end position="206"/>
    </location>
</feature>
<dbReference type="PANTHER" id="PTHR24567:SF68">
    <property type="entry name" value="DNA-BINDING TRANSCRIPTIONAL DUAL REGULATOR CRP"/>
    <property type="match status" value="1"/>
</dbReference>
<dbReference type="Pfam" id="PF13545">
    <property type="entry name" value="HTH_Crp_2"/>
    <property type="match status" value="1"/>
</dbReference>
<dbReference type="EMBL" id="QICN01000002">
    <property type="protein sequence ID" value="PXV70352.1"/>
    <property type="molecule type" value="Genomic_DNA"/>
</dbReference>
<proteinExistence type="predicted"/>
<dbReference type="SMART" id="SM00419">
    <property type="entry name" value="HTH_CRP"/>
    <property type="match status" value="1"/>
</dbReference>
<feature type="domain" description="Cyclic nucleotide-binding" evidence="4">
    <location>
        <begin position="26"/>
        <end position="120"/>
    </location>
</feature>
<reference evidence="6 7" key="1">
    <citation type="submission" date="2018-04" db="EMBL/GenBank/DDBJ databases">
        <title>Genomic Encyclopedia of Type Strains, Phase IV (KMG-IV): sequencing the most valuable type-strain genomes for metagenomic binning, comparative biology and taxonomic classification.</title>
        <authorList>
            <person name="Goeker M."/>
        </authorList>
    </citation>
    <scope>NUCLEOTIDE SEQUENCE [LARGE SCALE GENOMIC DNA]</scope>
    <source>
        <strain evidence="6 7">DSM 104150</strain>
    </source>
</reference>
<dbReference type="Pfam" id="PF00027">
    <property type="entry name" value="cNMP_binding"/>
    <property type="match status" value="1"/>
</dbReference>
<evidence type="ECO:0000313" key="6">
    <source>
        <dbReference type="EMBL" id="PXV70352.1"/>
    </source>
</evidence>
<keyword evidence="1" id="KW-0805">Transcription regulation</keyword>
<dbReference type="CDD" id="cd00038">
    <property type="entry name" value="CAP_ED"/>
    <property type="match status" value="1"/>
</dbReference>
<name>A0A318EE51_9GAMM</name>
<sequence>MSIFDQPAVQRLVAQAGKRTFRPRQLILRGPDASQVHLMLEGSASLILEHDGGQHAVLGYLSPGDFFGEGALCEPRVGEGLAVRARGLAAVASVDAEGFRRMVSGDPAFALALIDQLTRRLHRRHRQIADLFFLDATERVRRTLCELCSDSQAQTVADGVLLHINRLELAAMVGCSREMVARALRTLEAEQVIRTEGHEVLVRLPDVSEPAGGSAPG</sequence>
<dbReference type="GO" id="GO:0003700">
    <property type="term" value="F:DNA-binding transcription factor activity"/>
    <property type="evidence" value="ECO:0007669"/>
    <property type="project" value="TreeGrafter"/>
</dbReference>
<dbReference type="InterPro" id="IPR014710">
    <property type="entry name" value="RmlC-like_jellyroll"/>
</dbReference>
<dbReference type="InterPro" id="IPR050397">
    <property type="entry name" value="Env_Response_Regulators"/>
</dbReference>
<dbReference type="AlphaFoldDB" id="A0A318EE51"/>